<dbReference type="RefSeq" id="WP_073373597.1">
    <property type="nucleotide sequence ID" value="NZ_FQXS01000003.1"/>
</dbReference>
<dbReference type="AlphaFoldDB" id="A0A1M5TRR6"/>
<dbReference type="Pfam" id="PF00072">
    <property type="entry name" value="Response_reg"/>
    <property type="match status" value="1"/>
</dbReference>
<dbReference type="SUPFAM" id="SSF47384">
    <property type="entry name" value="Homodimeric domain of signal transducing histidine kinase"/>
    <property type="match status" value="1"/>
</dbReference>
<name>A0A1M5TRR6_9BACT</name>
<keyword evidence="7" id="KW-0805">Transcription regulation</keyword>
<comment type="catalytic activity">
    <reaction evidence="1">
        <text>ATP + protein L-histidine = ADP + protein N-phospho-L-histidine.</text>
        <dbReference type="EC" id="2.7.13.3"/>
    </reaction>
</comment>
<evidence type="ECO:0000256" key="2">
    <source>
        <dbReference type="ARBA" id="ARBA00012438"/>
    </source>
</evidence>
<evidence type="ECO:0000256" key="9">
    <source>
        <dbReference type="PROSITE-ProRule" id="PRU00169"/>
    </source>
</evidence>
<dbReference type="SMART" id="SM00388">
    <property type="entry name" value="HisKA"/>
    <property type="match status" value="1"/>
</dbReference>
<evidence type="ECO:0000256" key="7">
    <source>
        <dbReference type="ARBA" id="ARBA00023015"/>
    </source>
</evidence>
<evidence type="ECO:0000256" key="8">
    <source>
        <dbReference type="ARBA" id="ARBA00023163"/>
    </source>
</evidence>
<keyword evidence="8" id="KW-0804">Transcription</keyword>
<dbReference type="SUPFAM" id="SSF55785">
    <property type="entry name" value="PYP-like sensor domain (PAS domain)"/>
    <property type="match status" value="1"/>
</dbReference>
<dbReference type="PANTHER" id="PTHR43047">
    <property type="entry name" value="TWO-COMPONENT HISTIDINE PROTEIN KINASE"/>
    <property type="match status" value="1"/>
</dbReference>
<reference evidence="13 14" key="1">
    <citation type="submission" date="2016-11" db="EMBL/GenBank/DDBJ databases">
        <authorList>
            <person name="Jaros S."/>
            <person name="Januszkiewicz K."/>
            <person name="Wedrychowicz H."/>
        </authorList>
    </citation>
    <scope>NUCLEOTIDE SEQUENCE [LARGE SCALE GENOMIC DNA]</scope>
    <source>
        <strain evidence="13 14">DSM 9705</strain>
    </source>
</reference>
<dbReference type="InterPro" id="IPR035965">
    <property type="entry name" value="PAS-like_dom_sf"/>
</dbReference>
<dbReference type="FunFam" id="3.40.50.2300:FF:000018">
    <property type="entry name" value="DNA-binding transcriptional regulator NtrC"/>
    <property type="match status" value="1"/>
</dbReference>
<dbReference type="SUPFAM" id="SSF55874">
    <property type="entry name" value="ATPase domain of HSP90 chaperone/DNA topoisomerase II/histidine kinase"/>
    <property type="match status" value="1"/>
</dbReference>
<dbReference type="CDD" id="cd00082">
    <property type="entry name" value="HisKA"/>
    <property type="match status" value="1"/>
</dbReference>
<keyword evidence="14" id="KW-1185">Reference proteome</keyword>
<dbReference type="GO" id="GO:0000155">
    <property type="term" value="F:phosphorelay sensor kinase activity"/>
    <property type="evidence" value="ECO:0007669"/>
    <property type="project" value="InterPro"/>
</dbReference>
<dbReference type="InterPro" id="IPR003594">
    <property type="entry name" value="HATPase_dom"/>
</dbReference>
<evidence type="ECO:0000256" key="1">
    <source>
        <dbReference type="ARBA" id="ARBA00000085"/>
    </source>
</evidence>
<dbReference type="InterPro" id="IPR011006">
    <property type="entry name" value="CheY-like_superfamily"/>
</dbReference>
<dbReference type="Proteomes" id="UP000184139">
    <property type="component" value="Unassembled WGS sequence"/>
</dbReference>
<dbReference type="Pfam" id="PF08448">
    <property type="entry name" value="PAS_4"/>
    <property type="match status" value="1"/>
</dbReference>
<keyword evidence="4" id="KW-0808">Transferase</keyword>
<dbReference type="Gene3D" id="3.40.50.2300">
    <property type="match status" value="1"/>
</dbReference>
<dbReference type="GO" id="GO:0005886">
    <property type="term" value="C:plasma membrane"/>
    <property type="evidence" value="ECO:0007669"/>
    <property type="project" value="TreeGrafter"/>
</dbReference>
<feature type="domain" description="PAS" evidence="12">
    <location>
        <begin position="141"/>
        <end position="191"/>
    </location>
</feature>
<evidence type="ECO:0000313" key="14">
    <source>
        <dbReference type="Proteomes" id="UP000184139"/>
    </source>
</evidence>
<evidence type="ECO:0000313" key="13">
    <source>
        <dbReference type="EMBL" id="SHH53399.1"/>
    </source>
</evidence>
<dbReference type="PROSITE" id="PS50112">
    <property type="entry name" value="PAS"/>
    <property type="match status" value="1"/>
</dbReference>
<evidence type="ECO:0000256" key="5">
    <source>
        <dbReference type="ARBA" id="ARBA00022777"/>
    </source>
</evidence>
<evidence type="ECO:0000256" key="4">
    <source>
        <dbReference type="ARBA" id="ARBA00022679"/>
    </source>
</evidence>
<organism evidence="13 14">
    <name type="scientific">Desulfofustis glycolicus DSM 9705</name>
    <dbReference type="NCBI Taxonomy" id="1121409"/>
    <lineage>
        <taxon>Bacteria</taxon>
        <taxon>Pseudomonadati</taxon>
        <taxon>Thermodesulfobacteriota</taxon>
        <taxon>Desulfobulbia</taxon>
        <taxon>Desulfobulbales</taxon>
        <taxon>Desulfocapsaceae</taxon>
        <taxon>Desulfofustis</taxon>
    </lineage>
</organism>
<dbReference type="SUPFAM" id="SSF52172">
    <property type="entry name" value="CheY-like"/>
    <property type="match status" value="1"/>
</dbReference>
<dbReference type="InterPro" id="IPR005467">
    <property type="entry name" value="His_kinase_dom"/>
</dbReference>
<feature type="modified residue" description="4-aspartylphosphate" evidence="9">
    <location>
        <position position="64"/>
    </location>
</feature>
<dbReference type="Gene3D" id="1.10.287.130">
    <property type="match status" value="1"/>
</dbReference>
<dbReference type="CDD" id="cd00075">
    <property type="entry name" value="HATPase"/>
    <property type="match status" value="1"/>
</dbReference>
<dbReference type="PROSITE" id="PS50109">
    <property type="entry name" value="HIS_KIN"/>
    <property type="match status" value="1"/>
</dbReference>
<dbReference type="Pfam" id="PF02518">
    <property type="entry name" value="HATPase_c"/>
    <property type="match status" value="1"/>
</dbReference>
<keyword evidence="5" id="KW-0418">Kinase</keyword>
<dbReference type="Pfam" id="PF00512">
    <property type="entry name" value="HisKA"/>
    <property type="match status" value="1"/>
</dbReference>
<dbReference type="PANTHER" id="PTHR43047:SF72">
    <property type="entry name" value="OSMOSENSING HISTIDINE PROTEIN KINASE SLN1"/>
    <property type="match status" value="1"/>
</dbReference>
<dbReference type="PROSITE" id="PS50110">
    <property type="entry name" value="RESPONSE_REGULATORY"/>
    <property type="match status" value="1"/>
</dbReference>
<feature type="domain" description="Response regulatory" evidence="11">
    <location>
        <begin position="15"/>
        <end position="129"/>
    </location>
</feature>
<evidence type="ECO:0000259" key="10">
    <source>
        <dbReference type="PROSITE" id="PS50109"/>
    </source>
</evidence>
<dbReference type="InterPro" id="IPR001789">
    <property type="entry name" value="Sig_transdc_resp-reg_receiver"/>
</dbReference>
<dbReference type="EC" id="2.7.13.3" evidence="2"/>
<dbReference type="Gene3D" id="3.30.450.20">
    <property type="entry name" value="PAS domain"/>
    <property type="match status" value="1"/>
</dbReference>
<keyword evidence="3 9" id="KW-0597">Phosphoprotein</keyword>
<sequence length="490" mass="54280">MKETVPVVEEPGRSKILVVDDEPRIRDACRMVLSEEGFEVALAADGNEGVQMIREEHFDVILVDLMMPVLSGFEVLSYVRESHPDTVVIVITGYATLEHSINAMKRGAFDFIPKPFTPDQLRAVVAKAIKYNRALQDIADTNSRLKTMVNRLTDGVMASDRDKKVVVANPAFLHLIDYHGEPVRGRAVTDFDIGEQLLTLIDQALVMPDDTFTELTAEITRTGEGGERIVRATCVPFRGRNGVTIGTITVLSDITALKEFDRIRSDFVSMVCHEVRSPMNSMMMQLKVVLDGLAGELSGRQREILERVSEKMNGLTTMVSELLDLSRLESGLIASEKSAVNMAELFREQIAFHEANGARKEITLTLDVPESLPPALANQRSMEEVVTNLITNAIKYSPEGSTVRLMARIENEYLRFSVRDNGYGIPEEDLKRIFDRFYRVNDENTRAIVGTGLGLAIVKSIVDAHHGSIKVTSTPGSGSTFTVLLPLADI</sequence>
<dbReference type="InterPro" id="IPR036097">
    <property type="entry name" value="HisK_dim/P_sf"/>
</dbReference>
<feature type="domain" description="Histidine kinase" evidence="10">
    <location>
        <begin position="270"/>
        <end position="489"/>
    </location>
</feature>
<dbReference type="InterPro" id="IPR004358">
    <property type="entry name" value="Sig_transdc_His_kin-like_C"/>
</dbReference>
<dbReference type="PRINTS" id="PR00344">
    <property type="entry name" value="BCTRLSENSOR"/>
</dbReference>
<dbReference type="FunFam" id="3.30.565.10:FF:000006">
    <property type="entry name" value="Sensor histidine kinase WalK"/>
    <property type="match status" value="1"/>
</dbReference>
<dbReference type="Gene3D" id="3.30.565.10">
    <property type="entry name" value="Histidine kinase-like ATPase, C-terminal domain"/>
    <property type="match status" value="1"/>
</dbReference>
<evidence type="ECO:0000256" key="6">
    <source>
        <dbReference type="ARBA" id="ARBA00023012"/>
    </source>
</evidence>
<evidence type="ECO:0000259" key="11">
    <source>
        <dbReference type="PROSITE" id="PS50110"/>
    </source>
</evidence>
<dbReference type="OrthoDB" id="5342753at2"/>
<evidence type="ECO:0000256" key="3">
    <source>
        <dbReference type="ARBA" id="ARBA00022553"/>
    </source>
</evidence>
<gene>
    <name evidence="13" type="ORF">SAMN02745124_00875</name>
</gene>
<dbReference type="EMBL" id="FQXS01000003">
    <property type="protein sequence ID" value="SHH53399.1"/>
    <property type="molecule type" value="Genomic_DNA"/>
</dbReference>
<dbReference type="InterPro" id="IPR000014">
    <property type="entry name" value="PAS"/>
</dbReference>
<dbReference type="STRING" id="1121409.SAMN02745124_00875"/>
<dbReference type="InterPro" id="IPR003661">
    <property type="entry name" value="HisK_dim/P_dom"/>
</dbReference>
<dbReference type="InterPro" id="IPR013656">
    <property type="entry name" value="PAS_4"/>
</dbReference>
<dbReference type="CDD" id="cd00130">
    <property type="entry name" value="PAS"/>
    <property type="match status" value="1"/>
</dbReference>
<accession>A0A1M5TRR6</accession>
<evidence type="ECO:0000259" key="12">
    <source>
        <dbReference type="PROSITE" id="PS50112"/>
    </source>
</evidence>
<dbReference type="NCBIfam" id="TIGR00229">
    <property type="entry name" value="sensory_box"/>
    <property type="match status" value="1"/>
</dbReference>
<dbReference type="SMART" id="SM00448">
    <property type="entry name" value="REC"/>
    <property type="match status" value="1"/>
</dbReference>
<protein>
    <recommendedName>
        <fullName evidence="2">histidine kinase</fullName>
        <ecNumber evidence="2">2.7.13.3</ecNumber>
    </recommendedName>
</protein>
<dbReference type="InterPro" id="IPR036890">
    <property type="entry name" value="HATPase_C_sf"/>
</dbReference>
<dbReference type="SMART" id="SM00387">
    <property type="entry name" value="HATPase_c"/>
    <property type="match status" value="1"/>
</dbReference>
<dbReference type="GO" id="GO:0009927">
    <property type="term" value="F:histidine phosphotransfer kinase activity"/>
    <property type="evidence" value="ECO:0007669"/>
    <property type="project" value="TreeGrafter"/>
</dbReference>
<keyword evidence="6" id="KW-0902">Two-component regulatory system</keyword>
<proteinExistence type="predicted"/>